<dbReference type="InterPro" id="IPR008266">
    <property type="entry name" value="Tyr_kinase_AS"/>
</dbReference>
<evidence type="ECO:0000259" key="3">
    <source>
        <dbReference type="PROSITE" id="PS50011"/>
    </source>
</evidence>
<dbReference type="InterPro" id="IPR000719">
    <property type="entry name" value="Prot_kinase_dom"/>
</dbReference>
<keyword evidence="1" id="KW-0547">Nucleotide-binding</keyword>
<evidence type="ECO:0000313" key="4">
    <source>
        <dbReference type="EMBL" id="KAF9599650.1"/>
    </source>
</evidence>
<comment type="caution">
    <text evidence="4">The sequence shown here is derived from an EMBL/GenBank/DDBJ whole genome shotgun (WGS) entry which is preliminary data.</text>
</comment>
<dbReference type="PIRSF" id="PIRSF000654">
    <property type="entry name" value="Integrin-linked_kinase"/>
    <property type="match status" value="1"/>
</dbReference>
<dbReference type="InterPro" id="IPR011009">
    <property type="entry name" value="Kinase-like_dom_sf"/>
</dbReference>
<dbReference type="SMART" id="SM00219">
    <property type="entry name" value="TyrKc"/>
    <property type="match status" value="1"/>
</dbReference>
<evidence type="ECO:0000313" key="5">
    <source>
        <dbReference type="Proteomes" id="UP000631114"/>
    </source>
</evidence>
<dbReference type="Proteomes" id="UP000631114">
    <property type="component" value="Unassembled WGS sequence"/>
</dbReference>
<dbReference type="PANTHER" id="PTHR27005">
    <property type="entry name" value="WALL-ASSOCIATED RECEPTOR KINASE-LIKE 21"/>
    <property type="match status" value="1"/>
</dbReference>
<dbReference type="PROSITE" id="PS00109">
    <property type="entry name" value="PROTEIN_KINASE_TYR"/>
    <property type="match status" value="1"/>
</dbReference>
<dbReference type="GO" id="GO:0004674">
    <property type="term" value="F:protein serine/threonine kinase activity"/>
    <property type="evidence" value="ECO:0007669"/>
    <property type="project" value="TreeGrafter"/>
</dbReference>
<evidence type="ECO:0000256" key="1">
    <source>
        <dbReference type="ARBA" id="ARBA00022741"/>
    </source>
</evidence>
<dbReference type="InterPro" id="IPR045274">
    <property type="entry name" value="WAK-like"/>
</dbReference>
<dbReference type="GO" id="GO:0004713">
    <property type="term" value="F:protein tyrosine kinase activity"/>
    <property type="evidence" value="ECO:0007669"/>
    <property type="project" value="InterPro"/>
</dbReference>
<dbReference type="InterPro" id="IPR020635">
    <property type="entry name" value="Tyr_kinase_cat_dom"/>
</dbReference>
<dbReference type="OrthoDB" id="75710at2759"/>
<accession>A0A835LLS5</accession>
<gene>
    <name evidence="4" type="ORF">IFM89_001596</name>
</gene>
<dbReference type="EMBL" id="JADFTS010000006">
    <property type="protein sequence ID" value="KAF9599650.1"/>
    <property type="molecule type" value="Genomic_DNA"/>
</dbReference>
<dbReference type="SUPFAM" id="SSF56112">
    <property type="entry name" value="Protein kinase-like (PK-like)"/>
    <property type="match status" value="1"/>
</dbReference>
<dbReference type="Gene3D" id="1.10.510.10">
    <property type="entry name" value="Transferase(Phosphotransferase) domain 1"/>
    <property type="match status" value="1"/>
</dbReference>
<dbReference type="PROSITE" id="PS50011">
    <property type="entry name" value="PROTEIN_KINASE_DOM"/>
    <property type="match status" value="1"/>
</dbReference>
<dbReference type="Pfam" id="PF07714">
    <property type="entry name" value="PK_Tyr_Ser-Thr"/>
    <property type="match status" value="1"/>
</dbReference>
<dbReference type="InterPro" id="IPR001245">
    <property type="entry name" value="Ser-Thr/Tyr_kinase_cat_dom"/>
</dbReference>
<evidence type="ECO:0000256" key="2">
    <source>
        <dbReference type="ARBA" id="ARBA00022840"/>
    </source>
</evidence>
<organism evidence="4 5">
    <name type="scientific">Coptis chinensis</name>
    <dbReference type="NCBI Taxonomy" id="261450"/>
    <lineage>
        <taxon>Eukaryota</taxon>
        <taxon>Viridiplantae</taxon>
        <taxon>Streptophyta</taxon>
        <taxon>Embryophyta</taxon>
        <taxon>Tracheophyta</taxon>
        <taxon>Spermatophyta</taxon>
        <taxon>Magnoliopsida</taxon>
        <taxon>Ranunculales</taxon>
        <taxon>Ranunculaceae</taxon>
        <taxon>Coptidoideae</taxon>
        <taxon>Coptis</taxon>
    </lineage>
</organism>
<protein>
    <recommendedName>
        <fullName evidence="3">Protein kinase domain-containing protein</fullName>
    </recommendedName>
</protein>
<dbReference type="GO" id="GO:0005524">
    <property type="term" value="F:ATP binding"/>
    <property type="evidence" value="ECO:0007669"/>
    <property type="project" value="UniProtKB-KW"/>
</dbReference>
<keyword evidence="5" id="KW-1185">Reference proteome</keyword>
<reference evidence="4 5" key="1">
    <citation type="submission" date="2020-10" db="EMBL/GenBank/DDBJ databases">
        <title>The Coptis chinensis genome and diversification of protoberbering-type alkaloids.</title>
        <authorList>
            <person name="Wang B."/>
            <person name="Shu S."/>
            <person name="Song C."/>
            <person name="Liu Y."/>
        </authorList>
    </citation>
    <scope>NUCLEOTIDE SEQUENCE [LARGE SCALE GENOMIC DNA]</scope>
    <source>
        <strain evidence="4">HL-2020</strain>
        <tissue evidence="4">Leaf</tissue>
    </source>
</reference>
<dbReference type="AlphaFoldDB" id="A0A835LLS5"/>
<dbReference type="Gene3D" id="3.30.200.20">
    <property type="entry name" value="Phosphorylase Kinase, domain 1"/>
    <property type="match status" value="1"/>
</dbReference>
<name>A0A835LLS5_9MAGN</name>
<proteinExistence type="predicted"/>
<keyword evidence="2" id="KW-0067">ATP-binding</keyword>
<feature type="domain" description="Protein kinase" evidence="3">
    <location>
        <begin position="24"/>
        <end position="320"/>
    </location>
</feature>
<dbReference type="GO" id="GO:0005886">
    <property type="term" value="C:plasma membrane"/>
    <property type="evidence" value="ECO:0007669"/>
    <property type="project" value="TreeGrafter"/>
</dbReference>
<sequence>MKNKRKFEAKEEFFMRNGSLLLEKQISAYGGKGTAIRIFTAEELRKATSNYDESLIHSRILSTVYKGNLDGRLVAVKTPEGIGVSSYIIDFFLNQAVTQIQFHHKHVVKLLGCCIETEVPILVQEFIPSGSLLNCITSNSVPFLWSHRLRIAAEIADAVTFLHCAKSNPVIHRDIRPNNILLDENYVAKLSNFGFSVVLPSGKTGTEFGVEGINGYIDPEYNETSRLSVKCDVYSFGVVLIELLYWKVIESQSFSELESVKDFMLSMECGSIHQIFDHSSIGEGERAQTRAFATLASKCIRFEGVERPTMMEVAKELRRIKGIIGYHGN</sequence>
<dbReference type="GO" id="GO:0007166">
    <property type="term" value="P:cell surface receptor signaling pathway"/>
    <property type="evidence" value="ECO:0007669"/>
    <property type="project" value="InterPro"/>
</dbReference>
<dbReference type="PANTHER" id="PTHR27005:SF466">
    <property type="entry name" value="NON-FUNCTIONAL PSEUDOKINASE ZED1-LIKE"/>
    <property type="match status" value="1"/>
</dbReference>